<keyword evidence="2" id="KW-1133">Transmembrane helix</keyword>
<feature type="signal peptide" evidence="3">
    <location>
        <begin position="1"/>
        <end position="31"/>
    </location>
</feature>
<keyword evidence="2" id="KW-0472">Membrane</keyword>
<feature type="compositionally biased region" description="Low complexity" evidence="1">
    <location>
        <begin position="782"/>
        <end position="800"/>
    </location>
</feature>
<feature type="region of interest" description="Disordered" evidence="1">
    <location>
        <begin position="117"/>
        <end position="138"/>
    </location>
</feature>
<dbReference type="Gene3D" id="3.40.190.10">
    <property type="entry name" value="Periplasmic binding protein-like II"/>
    <property type="match status" value="1"/>
</dbReference>
<keyword evidence="3" id="KW-0732">Signal</keyword>
<organism evidence="4 5">
    <name type="scientific">Streptacidiphilus monticola</name>
    <dbReference type="NCBI Taxonomy" id="2161674"/>
    <lineage>
        <taxon>Bacteria</taxon>
        <taxon>Bacillati</taxon>
        <taxon>Actinomycetota</taxon>
        <taxon>Actinomycetes</taxon>
        <taxon>Kitasatosporales</taxon>
        <taxon>Streptomycetaceae</taxon>
        <taxon>Streptacidiphilus</taxon>
    </lineage>
</organism>
<evidence type="ECO:0000256" key="2">
    <source>
        <dbReference type="SAM" id="Phobius"/>
    </source>
</evidence>
<feature type="compositionally biased region" description="Gly residues" evidence="1">
    <location>
        <begin position="754"/>
        <end position="781"/>
    </location>
</feature>
<dbReference type="EMBL" id="JBHSQJ010000084">
    <property type="protein sequence ID" value="MFC5909660.1"/>
    <property type="molecule type" value="Genomic_DNA"/>
</dbReference>
<evidence type="ECO:0000313" key="4">
    <source>
        <dbReference type="EMBL" id="MFC5909660.1"/>
    </source>
</evidence>
<keyword evidence="2" id="KW-0812">Transmembrane</keyword>
<comment type="caution">
    <text evidence="4">The sequence shown here is derived from an EMBL/GenBank/DDBJ whole genome shotgun (WGS) entry which is preliminary data.</text>
</comment>
<keyword evidence="5" id="KW-1185">Reference proteome</keyword>
<evidence type="ECO:0000256" key="1">
    <source>
        <dbReference type="SAM" id="MobiDB-lite"/>
    </source>
</evidence>
<dbReference type="Proteomes" id="UP001596174">
    <property type="component" value="Unassembled WGS sequence"/>
</dbReference>
<protein>
    <submittedName>
        <fullName evidence="4">Uncharacterized protein</fullName>
    </submittedName>
</protein>
<dbReference type="RefSeq" id="WP_380585648.1">
    <property type="nucleotide sequence ID" value="NZ_JBHSQJ010000084.1"/>
</dbReference>
<evidence type="ECO:0000256" key="3">
    <source>
        <dbReference type="SAM" id="SignalP"/>
    </source>
</evidence>
<proteinExistence type="predicted"/>
<gene>
    <name evidence="4" type="ORF">ACFP3V_20895</name>
</gene>
<name>A0ABW1G4M5_9ACTN</name>
<accession>A0ABW1G4M5</accession>
<feature type="transmembrane region" description="Helical" evidence="2">
    <location>
        <begin position="820"/>
        <end position="839"/>
    </location>
</feature>
<dbReference type="SUPFAM" id="SSF53850">
    <property type="entry name" value="Periplasmic binding protein-like II"/>
    <property type="match status" value="2"/>
</dbReference>
<feature type="region of interest" description="Disordered" evidence="1">
    <location>
        <begin position="745"/>
        <end position="816"/>
    </location>
</feature>
<sequence length="875" mass="90109">MTARRPGALRRIATRMAVGALAGALASTALVAVSAPGAAAASPGATDSAVTVSGRGEFASMKFTVSQTRSLTDQAITVSWTGGVGTGFAGTAFDTDFVQIMQCWGDDDGTVKENPGPPRTQCEFGASPTTNRGTWPGNGHDDTRQVTYSAAPSHYGQDDTYGAGMMFGGEVPFRSVDGEVISSNTQNNKLYNYNTTNEVDFARTSPDGTGTQIFETQTVNEAPQLGCGAPIRKGGTVTGRSCWLVIVPQGHLDLDGKPYQDQTLVNAGSPVSSTNWKNRVAVKLDFKPVQTSCAIGAKEQATTGSELVAEAITSWQAKLCNTGTVYSYTQLGDADARGQLGNGQAELAFTSRALGADEGTAAPADSVVYAPVALSGVVIGFNIERQPSTGASPEEKARAGTLVQQLKLTPRLVAKLLTESYRNSPWGAVSGGTVAPGYSWAQHNPAGLVTDPDFLALNPEFRQMAIAENPSTDTDLMTALGHADAARALWAYVQSDAAARRFLAGIPDEWGMRVNPYYATNADVNPTHTAFTTDRDDYPKNDPWSRGAPGVQGTASNQSMTDFHPYVDDMHAGALHARRGDQLWKSTWDALAVPPAWTSPGPQIVGSRFQIVVTDAASAARYGLQTAQLLNAAGRFVAPSTTSLTAAATHASTDHGLQQTTPDTTAAAAYPGAMLVYAAVRPARLKPAERASYAALLAYAAGAGQTLGVELGDLPLGYAPLPSSLKAVAVAAARKLSAFAGRATPAAGSTSAGATGGSGGGGAGSTGSGATGSTGASGGAAGAPAVGSPSSAAARPAVTPDLETTASGTTPADPAVPLRWAVPAGAGLGLLAALVAPLAGGWRPRPRAAPAAIRSLPARRVPRRLPSRFPRWRKR</sequence>
<evidence type="ECO:0000313" key="5">
    <source>
        <dbReference type="Proteomes" id="UP001596174"/>
    </source>
</evidence>
<feature type="chain" id="PRO_5047461502" evidence="3">
    <location>
        <begin position="32"/>
        <end position="875"/>
    </location>
</feature>
<reference evidence="5" key="1">
    <citation type="journal article" date="2019" name="Int. J. Syst. Evol. Microbiol.">
        <title>The Global Catalogue of Microorganisms (GCM) 10K type strain sequencing project: providing services to taxonomists for standard genome sequencing and annotation.</title>
        <authorList>
            <consortium name="The Broad Institute Genomics Platform"/>
            <consortium name="The Broad Institute Genome Sequencing Center for Infectious Disease"/>
            <person name="Wu L."/>
            <person name="Ma J."/>
        </authorList>
    </citation>
    <scope>NUCLEOTIDE SEQUENCE [LARGE SCALE GENOMIC DNA]</scope>
    <source>
        <strain evidence="5">JCM 4816</strain>
    </source>
</reference>